<keyword evidence="2" id="KW-1185">Reference proteome</keyword>
<dbReference type="AlphaFoldDB" id="A0AAJ0GNZ6"/>
<dbReference type="Proteomes" id="UP001273166">
    <property type="component" value="Unassembled WGS sequence"/>
</dbReference>
<name>A0AAJ0GNZ6_9PEZI</name>
<reference evidence="1" key="1">
    <citation type="journal article" date="2023" name="Mol. Phylogenet. Evol.">
        <title>Genome-scale phylogeny and comparative genomics of the fungal order Sordariales.</title>
        <authorList>
            <person name="Hensen N."/>
            <person name="Bonometti L."/>
            <person name="Westerberg I."/>
            <person name="Brannstrom I.O."/>
            <person name="Guillou S."/>
            <person name="Cros-Aarteil S."/>
            <person name="Calhoun S."/>
            <person name="Haridas S."/>
            <person name="Kuo A."/>
            <person name="Mondo S."/>
            <person name="Pangilinan J."/>
            <person name="Riley R."/>
            <person name="LaButti K."/>
            <person name="Andreopoulos B."/>
            <person name="Lipzen A."/>
            <person name="Chen C."/>
            <person name="Yan M."/>
            <person name="Daum C."/>
            <person name="Ng V."/>
            <person name="Clum A."/>
            <person name="Steindorff A."/>
            <person name="Ohm R.A."/>
            <person name="Martin F."/>
            <person name="Silar P."/>
            <person name="Natvig D.O."/>
            <person name="Lalanne C."/>
            <person name="Gautier V."/>
            <person name="Ament-Velasquez S.L."/>
            <person name="Kruys A."/>
            <person name="Hutchinson M.I."/>
            <person name="Powell A.J."/>
            <person name="Barry K."/>
            <person name="Miller A.N."/>
            <person name="Grigoriev I.V."/>
            <person name="Debuchy R."/>
            <person name="Gladieux P."/>
            <person name="Hiltunen Thoren M."/>
            <person name="Johannesson H."/>
        </authorList>
    </citation>
    <scope>NUCLEOTIDE SEQUENCE</scope>
    <source>
        <strain evidence="1">CBS 333.67</strain>
    </source>
</reference>
<gene>
    <name evidence="1" type="ORF">B0T15DRAFT_274248</name>
</gene>
<organism evidence="1 2">
    <name type="scientific">Chaetomium strumarium</name>
    <dbReference type="NCBI Taxonomy" id="1170767"/>
    <lineage>
        <taxon>Eukaryota</taxon>
        <taxon>Fungi</taxon>
        <taxon>Dikarya</taxon>
        <taxon>Ascomycota</taxon>
        <taxon>Pezizomycotina</taxon>
        <taxon>Sordariomycetes</taxon>
        <taxon>Sordariomycetidae</taxon>
        <taxon>Sordariales</taxon>
        <taxon>Chaetomiaceae</taxon>
        <taxon>Chaetomium</taxon>
    </lineage>
</organism>
<protein>
    <submittedName>
        <fullName evidence="1">Uncharacterized protein</fullName>
    </submittedName>
</protein>
<evidence type="ECO:0000313" key="1">
    <source>
        <dbReference type="EMBL" id="KAK3303426.1"/>
    </source>
</evidence>
<sequence>MLLVWSWPGLCGCINWQRHTPTHQDGSHFGAASPSGHASRGPLPSSLLRLLFSPFELSVISLLHLAVIRGPCLPSMPRIPLPVTAIKHSRLAGGSAPASPFLPSPWIRSISALTSSTSPSSHHPPTCETSFHLRHCSLLLSPSPFLSRIAPWVGLDCSTSHRISRFAADSLFTTLPTFFLFFVFGLSKFPASG</sequence>
<proteinExistence type="predicted"/>
<dbReference type="RefSeq" id="XP_062719206.1">
    <property type="nucleotide sequence ID" value="XM_062863498.1"/>
</dbReference>
<dbReference type="EMBL" id="JAUDZG010000006">
    <property type="protein sequence ID" value="KAK3303426.1"/>
    <property type="molecule type" value="Genomic_DNA"/>
</dbReference>
<comment type="caution">
    <text evidence="1">The sequence shown here is derived from an EMBL/GenBank/DDBJ whole genome shotgun (WGS) entry which is preliminary data.</text>
</comment>
<evidence type="ECO:0000313" key="2">
    <source>
        <dbReference type="Proteomes" id="UP001273166"/>
    </source>
</evidence>
<dbReference type="GeneID" id="87882327"/>
<reference evidence="1" key="2">
    <citation type="submission" date="2023-06" db="EMBL/GenBank/DDBJ databases">
        <authorList>
            <consortium name="Lawrence Berkeley National Laboratory"/>
            <person name="Mondo S.J."/>
            <person name="Hensen N."/>
            <person name="Bonometti L."/>
            <person name="Westerberg I."/>
            <person name="Brannstrom I.O."/>
            <person name="Guillou S."/>
            <person name="Cros-Aarteil S."/>
            <person name="Calhoun S."/>
            <person name="Haridas S."/>
            <person name="Kuo A."/>
            <person name="Pangilinan J."/>
            <person name="Riley R."/>
            <person name="Labutti K."/>
            <person name="Andreopoulos B."/>
            <person name="Lipzen A."/>
            <person name="Chen C."/>
            <person name="Yanf M."/>
            <person name="Daum C."/>
            <person name="Ng V."/>
            <person name="Clum A."/>
            <person name="Steindorff A."/>
            <person name="Ohm R."/>
            <person name="Martin F."/>
            <person name="Silar P."/>
            <person name="Natvig D."/>
            <person name="Lalanne C."/>
            <person name="Gautier V."/>
            <person name="Ament-Velasquez S.L."/>
            <person name="Kruys A."/>
            <person name="Hutchinson M.I."/>
            <person name="Powell A.J."/>
            <person name="Barry K."/>
            <person name="Miller A.N."/>
            <person name="Grigoriev I.V."/>
            <person name="Debuchy R."/>
            <person name="Gladieux P."/>
            <person name="Thoren M.H."/>
            <person name="Johannesson H."/>
        </authorList>
    </citation>
    <scope>NUCLEOTIDE SEQUENCE</scope>
    <source>
        <strain evidence="1">CBS 333.67</strain>
    </source>
</reference>
<accession>A0AAJ0GNZ6</accession>